<sequence>MADARTEHVETGPSGQPALKRVMGSKLLLFFVVGDIIGTGIYALTGQVAGRVGGALWLPFLLAFAVAFMTAFGYLELVGKYPRAAGAALYTNRAFRIPFLTFMVAFAVMCSGITSASSAAVAFGDTYLAEFISSPMPLVAILFIAGLGLINFRGVSESVKTNVVLTCIEIAGLLIIIGVGVWAVLNGSGEPGRLVEIDTADQTWLVAITSATSLAFFAMVGFEDSVNMAEECKDPVRIFPKAMLWGMVIAATIYILVSVTSSLLVPADELKAAESGALLKVIDVGAPGMPREIFSALGLFAVINSALINMLMASRLLYGMANEKIIPKQFGSVHPFRRSPWVAILFTSAIAIVLVSTVDISVLGGTTALLLLVVFAVVNVAVLVLRREKVEHKHFRAPTAIPVFAAIFCLYLVSPLSGRPARDYTVAAILLAVGLVLWGVNWLIMRARHERPPQLDAKDLEG</sequence>
<feature type="transmembrane region" description="Helical" evidence="6">
    <location>
        <begin position="204"/>
        <end position="222"/>
    </location>
</feature>
<dbReference type="OrthoDB" id="4568421at2"/>
<keyword evidence="5 6" id="KW-0472">Membrane</keyword>
<accession>A0A1I1BK14</accession>
<dbReference type="AlphaFoldDB" id="A0A1I1BK14"/>
<evidence type="ECO:0000256" key="1">
    <source>
        <dbReference type="ARBA" id="ARBA00004651"/>
    </source>
</evidence>
<gene>
    <name evidence="7" type="ORF">SAMN05216266_113217</name>
</gene>
<feature type="transmembrane region" description="Helical" evidence="6">
    <location>
        <begin position="243"/>
        <end position="265"/>
    </location>
</feature>
<dbReference type="Pfam" id="PF13520">
    <property type="entry name" value="AA_permease_2"/>
    <property type="match status" value="1"/>
</dbReference>
<dbReference type="InterPro" id="IPR002293">
    <property type="entry name" value="AA/rel_permease1"/>
</dbReference>
<comment type="subcellular location">
    <subcellularLocation>
        <location evidence="1">Cell membrane</location>
        <topology evidence="1">Multi-pass membrane protein</topology>
    </subcellularLocation>
</comment>
<evidence type="ECO:0000256" key="3">
    <source>
        <dbReference type="ARBA" id="ARBA00022692"/>
    </source>
</evidence>
<dbReference type="Gene3D" id="1.20.1740.10">
    <property type="entry name" value="Amino acid/polyamine transporter I"/>
    <property type="match status" value="1"/>
</dbReference>
<proteinExistence type="predicted"/>
<reference evidence="8" key="1">
    <citation type="submission" date="2016-10" db="EMBL/GenBank/DDBJ databases">
        <authorList>
            <person name="Varghese N."/>
            <person name="Submissions S."/>
        </authorList>
    </citation>
    <scope>NUCLEOTIDE SEQUENCE [LARGE SCALE GENOMIC DNA]</scope>
    <source>
        <strain evidence="8">CGMCC 4.3568</strain>
    </source>
</reference>
<dbReference type="EMBL" id="FOKG01000013">
    <property type="protein sequence ID" value="SFB48793.1"/>
    <property type="molecule type" value="Genomic_DNA"/>
</dbReference>
<protein>
    <submittedName>
        <fullName evidence="7">Amino acid/polyamine/organocation transporter, APC superfamily</fullName>
    </submittedName>
</protein>
<evidence type="ECO:0000256" key="2">
    <source>
        <dbReference type="ARBA" id="ARBA00022475"/>
    </source>
</evidence>
<evidence type="ECO:0000256" key="6">
    <source>
        <dbReference type="SAM" id="Phobius"/>
    </source>
</evidence>
<feature type="transmembrane region" description="Helical" evidence="6">
    <location>
        <begin position="99"/>
        <end position="123"/>
    </location>
</feature>
<evidence type="ECO:0000313" key="8">
    <source>
        <dbReference type="Proteomes" id="UP000243799"/>
    </source>
</evidence>
<organism evidence="7 8">
    <name type="scientific">Amycolatopsis marina</name>
    <dbReference type="NCBI Taxonomy" id="490629"/>
    <lineage>
        <taxon>Bacteria</taxon>
        <taxon>Bacillati</taxon>
        <taxon>Actinomycetota</taxon>
        <taxon>Actinomycetes</taxon>
        <taxon>Pseudonocardiales</taxon>
        <taxon>Pseudonocardiaceae</taxon>
        <taxon>Amycolatopsis</taxon>
    </lineage>
</organism>
<keyword evidence="4 6" id="KW-1133">Transmembrane helix</keyword>
<dbReference type="STRING" id="490629.SAMN05216266_113217"/>
<evidence type="ECO:0000313" key="7">
    <source>
        <dbReference type="EMBL" id="SFB48793.1"/>
    </source>
</evidence>
<dbReference type="InterPro" id="IPR050367">
    <property type="entry name" value="APC_superfamily"/>
</dbReference>
<keyword evidence="8" id="KW-1185">Reference proteome</keyword>
<feature type="transmembrane region" description="Helical" evidence="6">
    <location>
        <begin position="397"/>
        <end position="418"/>
    </location>
</feature>
<feature type="transmembrane region" description="Helical" evidence="6">
    <location>
        <begin position="339"/>
        <end position="356"/>
    </location>
</feature>
<feature type="transmembrane region" description="Helical" evidence="6">
    <location>
        <begin position="56"/>
        <end position="78"/>
    </location>
</feature>
<keyword evidence="2" id="KW-1003">Cell membrane</keyword>
<evidence type="ECO:0000256" key="5">
    <source>
        <dbReference type="ARBA" id="ARBA00023136"/>
    </source>
</evidence>
<feature type="transmembrane region" description="Helical" evidence="6">
    <location>
        <begin position="293"/>
        <end position="318"/>
    </location>
</feature>
<feature type="transmembrane region" description="Helical" evidence="6">
    <location>
        <begin position="135"/>
        <end position="152"/>
    </location>
</feature>
<feature type="transmembrane region" description="Helical" evidence="6">
    <location>
        <begin position="164"/>
        <end position="184"/>
    </location>
</feature>
<feature type="transmembrane region" description="Helical" evidence="6">
    <location>
        <begin position="27"/>
        <end position="44"/>
    </location>
</feature>
<feature type="transmembrane region" description="Helical" evidence="6">
    <location>
        <begin position="424"/>
        <end position="444"/>
    </location>
</feature>
<feature type="transmembrane region" description="Helical" evidence="6">
    <location>
        <begin position="362"/>
        <end position="385"/>
    </location>
</feature>
<dbReference type="PANTHER" id="PTHR42770:SF11">
    <property type="entry name" value="INNER MEMBRANE TRANSPORT PROTEIN YBAT"/>
    <property type="match status" value="1"/>
</dbReference>
<dbReference type="Proteomes" id="UP000243799">
    <property type="component" value="Unassembled WGS sequence"/>
</dbReference>
<dbReference type="RefSeq" id="WP_091675110.1">
    <property type="nucleotide sequence ID" value="NZ_FOKG01000013.1"/>
</dbReference>
<name>A0A1I1BK14_9PSEU</name>
<dbReference type="PIRSF" id="PIRSF006060">
    <property type="entry name" value="AA_transporter"/>
    <property type="match status" value="1"/>
</dbReference>
<dbReference type="GO" id="GO:0005886">
    <property type="term" value="C:plasma membrane"/>
    <property type="evidence" value="ECO:0007669"/>
    <property type="project" value="UniProtKB-SubCell"/>
</dbReference>
<dbReference type="GO" id="GO:0022857">
    <property type="term" value="F:transmembrane transporter activity"/>
    <property type="evidence" value="ECO:0007669"/>
    <property type="project" value="InterPro"/>
</dbReference>
<dbReference type="PANTHER" id="PTHR42770">
    <property type="entry name" value="AMINO ACID TRANSPORTER-RELATED"/>
    <property type="match status" value="1"/>
</dbReference>
<keyword evidence="3 6" id="KW-0812">Transmembrane</keyword>
<evidence type="ECO:0000256" key="4">
    <source>
        <dbReference type="ARBA" id="ARBA00022989"/>
    </source>
</evidence>